<dbReference type="InterPro" id="IPR010377">
    <property type="entry name" value="YabA"/>
</dbReference>
<dbReference type="OrthoDB" id="2112130at2"/>
<accession>A0A1Q1G3M2</accession>
<gene>
    <name evidence="7" type="ORF">EDD62_1792</name>
</gene>
<dbReference type="GO" id="GO:0046872">
    <property type="term" value="F:metal ion binding"/>
    <property type="evidence" value="ECO:0007669"/>
    <property type="project" value="UniProtKB-KW"/>
</dbReference>
<keyword evidence="6" id="KW-0175">Coiled coil</keyword>
<evidence type="ECO:0000256" key="6">
    <source>
        <dbReference type="SAM" id="Coils"/>
    </source>
</evidence>
<protein>
    <submittedName>
        <fullName evidence="7">Regulator of replication initiation timing</fullName>
    </submittedName>
</protein>
<dbReference type="AlphaFoldDB" id="A0A1Q1G3M2"/>
<evidence type="ECO:0000256" key="2">
    <source>
        <dbReference type="ARBA" id="ARBA00022705"/>
    </source>
</evidence>
<dbReference type="GO" id="GO:0006260">
    <property type="term" value="P:DNA replication"/>
    <property type="evidence" value="ECO:0007669"/>
    <property type="project" value="UniProtKB-KW"/>
</dbReference>
<dbReference type="STRING" id="1849491.BVH56_08560"/>
<comment type="caution">
    <text evidence="7">The sequence shown here is derived from an EMBL/GenBank/DDBJ whole genome shotgun (WGS) entry which is preliminary data.</text>
</comment>
<dbReference type="PIRSF" id="PIRSF021439">
    <property type="entry name" value="DUF972"/>
    <property type="match status" value="1"/>
</dbReference>
<evidence type="ECO:0000313" key="7">
    <source>
        <dbReference type="EMBL" id="RPF54490.1"/>
    </source>
</evidence>
<evidence type="ECO:0000313" key="8">
    <source>
        <dbReference type="Proteomes" id="UP000277108"/>
    </source>
</evidence>
<feature type="coiled-coil region" evidence="6">
    <location>
        <begin position="3"/>
        <end position="51"/>
    </location>
</feature>
<organism evidence="7 8">
    <name type="scientific">Abyssicoccus albus</name>
    <dbReference type="NCBI Taxonomy" id="1817405"/>
    <lineage>
        <taxon>Bacteria</taxon>
        <taxon>Bacillati</taxon>
        <taxon>Bacillota</taxon>
        <taxon>Bacilli</taxon>
        <taxon>Bacillales</taxon>
        <taxon>Abyssicoccaceae</taxon>
    </lineage>
</organism>
<keyword evidence="8" id="KW-1185">Reference proteome</keyword>
<accession>A0A3N5BGU1</accession>
<evidence type="ECO:0000256" key="5">
    <source>
        <dbReference type="ARBA" id="ARBA00022880"/>
    </source>
</evidence>
<dbReference type="RefSeq" id="WP_077141026.1">
    <property type="nucleotide sequence ID" value="NZ_CBCSGK010000008.1"/>
</dbReference>
<dbReference type="GO" id="GO:0008156">
    <property type="term" value="P:negative regulation of DNA replication"/>
    <property type="evidence" value="ECO:0007669"/>
    <property type="project" value="UniProtKB-KW"/>
</dbReference>
<keyword evidence="2" id="KW-0235">DNA replication</keyword>
<evidence type="ECO:0000256" key="1">
    <source>
        <dbReference type="ARBA" id="ARBA00022490"/>
    </source>
</evidence>
<keyword evidence="4" id="KW-0862">Zinc</keyword>
<dbReference type="Proteomes" id="UP000277108">
    <property type="component" value="Unassembled WGS sequence"/>
</dbReference>
<dbReference type="Pfam" id="PF06156">
    <property type="entry name" value="YabA"/>
    <property type="match status" value="1"/>
</dbReference>
<keyword evidence="1" id="KW-0963">Cytoplasm</keyword>
<keyword evidence="3" id="KW-0479">Metal-binding</keyword>
<evidence type="ECO:0000256" key="4">
    <source>
        <dbReference type="ARBA" id="ARBA00022833"/>
    </source>
</evidence>
<sequence>MNKNELYEKLNQLESAKDVITSEFGNVQKLIDELIEENIILKAQVKHYEELLSQNDDSITEPKESGQTSVELLQSLYEQGFHICNVSFGEHRRGGDCLFCEKFFEQLSGDDLNG</sequence>
<proteinExistence type="predicted"/>
<reference evidence="7 8" key="1">
    <citation type="submission" date="2018-11" db="EMBL/GenBank/DDBJ databases">
        <title>Genomic Encyclopedia of Type Strains, Phase IV (KMG-IV): sequencing the most valuable type-strain genomes for metagenomic binning, comparative biology and taxonomic classification.</title>
        <authorList>
            <person name="Goeker M."/>
        </authorList>
    </citation>
    <scope>NUCLEOTIDE SEQUENCE [LARGE SCALE GENOMIC DNA]</scope>
    <source>
        <strain evidence="7 8">DSM 29158</strain>
    </source>
</reference>
<keyword evidence="5" id="KW-0236">DNA replication inhibitor</keyword>
<name>A0A1Q1G3M2_9BACL</name>
<evidence type="ECO:0000256" key="3">
    <source>
        <dbReference type="ARBA" id="ARBA00022723"/>
    </source>
</evidence>
<dbReference type="EMBL" id="RKRK01000007">
    <property type="protein sequence ID" value="RPF54490.1"/>
    <property type="molecule type" value="Genomic_DNA"/>
</dbReference>